<sequence>MASLSVHCALNQHPSIRLRRGANRPDPNQKRILPISLSFVEETASNIRHYDGDGDDAFRESEFRKQESSVFGEARRLDARLSGRDRAEPPQVAAAGAGLRGRRRRRGAAGDGEGALRRGLAGGHKAVEGEGREVRAGLLFVEDEPGRVGPRDGLYPFLFGTCSGFSGKCFLPAHPLLVGVA</sequence>
<name>A0A7J0E6J7_9ERIC</name>
<organism evidence="2 3">
    <name type="scientific">Actinidia rufa</name>
    <dbReference type="NCBI Taxonomy" id="165716"/>
    <lineage>
        <taxon>Eukaryota</taxon>
        <taxon>Viridiplantae</taxon>
        <taxon>Streptophyta</taxon>
        <taxon>Embryophyta</taxon>
        <taxon>Tracheophyta</taxon>
        <taxon>Spermatophyta</taxon>
        <taxon>Magnoliopsida</taxon>
        <taxon>eudicotyledons</taxon>
        <taxon>Gunneridae</taxon>
        <taxon>Pentapetalae</taxon>
        <taxon>asterids</taxon>
        <taxon>Ericales</taxon>
        <taxon>Actinidiaceae</taxon>
        <taxon>Actinidia</taxon>
    </lineage>
</organism>
<gene>
    <name evidence="2" type="ORF">Acr_02g0002800</name>
</gene>
<accession>A0A7J0E6J7</accession>
<comment type="caution">
    <text evidence="2">The sequence shown here is derived from an EMBL/GenBank/DDBJ whole genome shotgun (WGS) entry which is preliminary data.</text>
</comment>
<reference evidence="2 3" key="1">
    <citation type="submission" date="2019-07" db="EMBL/GenBank/DDBJ databases">
        <title>De Novo Assembly of kiwifruit Actinidia rufa.</title>
        <authorList>
            <person name="Sugita-Konishi S."/>
            <person name="Sato K."/>
            <person name="Mori E."/>
            <person name="Abe Y."/>
            <person name="Kisaki G."/>
            <person name="Hamano K."/>
            <person name="Suezawa K."/>
            <person name="Otani M."/>
            <person name="Fukuda T."/>
            <person name="Manabe T."/>
            <person name="Gomi K."/>
            <person name="Tabuchi M."/>
            <person name="Akimitsu K."/>
            <person name="Kataoka I."/>
        </authorList>
    </citation>
    <scope>NUCLEOTIDE SEQUENCE [LARGE SCALE GENOMIC DNA]</scope>
    <source>
        <strain evidence="3">cv. Fuchu</strain>
    </source>
</reference>
<keyword evidence="3" id="KW-1185">Reference proteome</keyword>
<dbReference type="EMBL" id="BJWL01000002">
    <property type="protein sequence ID" value="GFY82040.1"/>
    <property type="molecule type" value="Genomic_DNA"/>
</dbReference>
<protein>
    <submittedName>
        <fullName evidence="2">Uncharacterized protein</fullName>
    </submittedName>
</protein>
<evidence type="ECO:0000313" key="3">
    <source>
        <dbReference type="Proteomes" id="UP000585474"/>
    </source>
</evidence>
<dbReference type="AlphaFoldDB" id="A0A7J0E6J7"/>
<proteinExistence type="predicted"/>
<feature type="region of interest" description="Disordered" evidence="1">
    <location>
        <begin position="82"/>
        <end position="124"/>
    </location>
</feature>
<evidence type="ECO:0000256" key="1">
    <source>
        <dbReference type="SAM" id="MobiDB-lite"/>
    </source>
</evidence>
<evidence type="ECO:0000313" key="2">
    <source>
        <dbReference type="EMBL" id="GFY82040.1"/>
    </source>
</evidence>
<dbReference type="Proteomes" id="UP000585474">
    <property type="component" value="Unassembled WGS sequence"/>
</dbReference>